<evidence type="ECO:0000256" key="4">
    <source>
        <dbReference type="ARBA" id="ARBA00023163"/>
    </source>
</evidence>
<accession>A0ABU5ECK2</accession>
<comment type="similarity">
    <text evidence="1">Belongs to the LysR transcriptional regulatory family.</text>
</comment>
<dbReference type="PROSITE" id="PS50931">
    <property type="entry name" value="HTH_LYSR"/>
    <property type="match status" value="1"/>
</dbReference>
<dbReference type="InterPro" id="IPR000847">
    <property type="entry name" value="LysR_HTH_N"/>
</dbReference>
<evidence type="ECO:0000259" key="5">
    <source>
        <dbReference type="PROSITE" id="PS50931"/>
    </source>
</evidence>
<dbReference type="RefSeq" id="WP_320508841.1">
    <property type="nucleotide sequence ID" value="NZ_JAXCLW010000003.1"/>
</dbReference>
<evidence type="ECO:0000313" key="6">
    <source>
        <dbReference type="EMBL" id="MDY0883774.1"/>
    </source>
</evidence>
<gene>
    <name evidence="6" type="ORF">SMD27_13050</name>
</gene>
<keyword evidence="3" id="KW-0238">DNA-binding</keyword>
<dbReference type="SUPFAM" id="SSF53850">
    <property type="entry name" value="Periplasmic binding protein-like II"/>
    <property type="match status" value="1"/>
</dbReference>
<keyword evidence="4" id="KW-0804">Transcription</keyword>
<evidence type="ECO:0000256" key="1">
    <source>
        <dbReference type="ARBA" id="ARBA00009437"/>
    </source>
</evidence>
<dbReference type="Gene3D" id="1.10.10.10">
    <property type="entry name" value="Winged helix-like DNA-binding domain superfamily/Winged helix DNA-binding domain"/>
    <property type="match status" value="1"/>
</dbReference>
<dbReference type="SUPFAM" id="SSF46785">
    <property type="entry name" value="Winged helix' DNA-binding domain"/>
    <property type="match status" value="1"/>
</dbReference>
<dbReference type="PRINTS" id="PR00039">
    <property type="entry name" value="HTHLYSR"/>
</dbReference>
<reference evidence="6 7" key="1">
    <citation type="journal article" date="2016" name="Antonie Van Leeuwenhoek">
        <title>Dongia soli sp. nov., isolated from soil from Dokdo, Korea.</title>
        <authorList>
            <person name="Kim D.U."/>
            <person name="Lee H."/>
            <person name="Kim H."/>
            <person name="Kim S.G."/>
            <person name="Ka J.O."/>
        </authorList>
    </citation>
    <scope>NUCLEOTIDE SEQUENCE [LARGE SCALE GENOMIC DNA]</scope>
    <source>
        <strain evidence="6 7">D78</strain>
    </source>
</reference>
<proteinExistence type="inferred from homology"/>
<name>A0ABU5ECK2_9PROT</name>
<dbReference type="Gene3D" id="3.40.190.10">
    <property type="entry name" value="Periplasmic binding protein-like II"/>
    <property type="match status" value="2"/>
</dbReference>
<dbReference type="EMBL" id="JAXCLW010000003">
    <property type="protein sequence ID" value="MDY0883774.1"/>
    <property type="molecule type" value="Genomic_DNA"/>
</dbReference>
<evidence type="ECO:0000256" key="2">
    <source>
        <dbReference type="ARBA" id="ARBA00023015"/>
    </source>
</evidence>
<evidence type="ECO:0000256" key="3">
    <source>
        <dbReference type="ARBA" id="ARBA00023125"/>
    </source>
</evidence>
<feature type="domain" description="HTH lysR-type" evidence="5">
    <location>
        <begin position="7"/>
        <end position="64"/>
    </location>
</feature>
<dbReference type="Pfam" id="PF00126">
    <property type="entry name" value="HTH_1"/>
    <property type="match status" value="1"/>
</dbReference>
<dbReference type="PANTHER" id="PTHR30537">
    <property type="entry name" value="HTH-TYPE TRANSCRIPTIONAL REGULATOR"/>
    <property type="match status" value="1"/>
</dbReference>
<evidence type="ECO:0000313" key="7">
    <source>
        <dbReference type="Proteomes" id="UP001279642"/>
    </source>
</evidence>
<dbReference type="InterPro" id="IPR058163">
    <property type="entry name" value="LysR-type_TF_proteobact-type"/>
</dbReference>
<protein>
    <submittedName>
        <fullName evidence="6">LysR family transcriptional regulator</fullName>
    </submittedName>
</protein>
<sequence>MRRSLVPPLYALIAFESVARYGSIMRAANELHLSQSAVSRLVKQVEDAIQVRLFDRIRQRLILTEAGNAYAEDVRKLLSGFEQSTLQVMAYGSGGQAGTINLGVFSTFSMKWLIPRLEDYRTTRPNTVISCYARPQPFSFDEDPLDAAIHYGEPIWPGASVEPLFGEQLIPVCSRRLPGLRELKTPQDMMKLPLLHEVTRPWSWKHWFEQQGVTVGSPLLGARFDQFSMVAQAAKAGLGIGLVPHFLFAEEIRAGDLHVPLNRPIAGEHMYYFVYPHRNAANAVVLDFRDWIIAAAQQQQSAAALRG</sequence>
<dbReference type="Proteomes" id="UP001279642">
    <property type="component" value="Unassembled WGS sequence"/>
</dbReference>
<dbReference type="InterPro" id="IPR036388">
    <property type="entry name" value="WH-like_DNA-bd_sf"/>
</dbReference>
<comment type="caution">
    <text evidence="6">The sequence shown here is derived from an EMBL/GenBank/DDBJ whole genome shotgun (WGS) entry which is preliminary data.</text>
</comment>
<dbReference type="Pfam" id="PF03466">
    <property type="entry name" value="LysR_substrate"/>
    <property type="match status" value="1"/>
</dbReference>
<dbReference type="InterPro" id="IPR036390">
    <property type="entry name" value="WH_DNA-bd_sf"/>
</dbReference>
<keyword evidence="2" id="KW-0805">Transcription regulation</keyword>
<dbReference type="PANTHER" id="PTHR30537:SF26">
    <property type="entry name" value="GLYCINE CLEAVAGE SYSTEM TRANSCRIPTIONAL ACTIVATOR"/>
    <property type="match status" value="1"/>
</dbReference>
<dbReference type="InterPro" id="IPR005119">
    <property type="entry name" value="LysR_subst-bd"/>
</dbReference>
<keyword evidence="7" id="KW-1185">Reference proteome</keyword>
<organism evidence="6 7">
    <name type="scientific">Dongia soli</name>
    <dbReference type="NCBI Taxonomy" id="600628"/>
    <lineage>
        <taxon>Bacteria</taxon>
        <taxon>Pseudomonadati</taxon>
        <taxon>Pseudomonadota</taxon>
        <taxon>Alphaproteobacteria</taxon>
        <taxon>Rhodospirillales</taxon>
        <taxon>Dongiaceae</taxon>
        <taxon>Dongia</taxon>
    </lineage>
</organism>